<accession>A0A1S8YR47</accession>
<gene>
    <name evidence="1" type="ORF">BTJ39_05300</name>
</gene>
<dbReference type="EMBL" id="MRUL01000002">
    <property type="protein sequence ID" value="OON41378.1"/>
    <property type="molecule type" value="Genomic_DNA"/>
</dbReference>
<reference evidence="1 2" key="1">
    <citation type="submission" date="2016-12" db="EMBL/GenBank/DDBJ databases">
        <title>Izhakiella australiana sp. nov. of genus Izhakiella isolated from Australian desert.</title>
        <authorList>
            <person name="Ji M."/>
        </authorList>
    </citation>
    <scope>NUCLEOTIDE SEQUENCE [LARGE SCALE GENOMIC DNA]</scope>
    <source>
        <strain evidence="1 2">D4N98</strain>
    </source>
</reference>
<organism evidence="1 2">
    <name type="scientific">Izhakiella australiensis</name>
    <dbReference type="NCBI Taxonomy" id="1926881"/>
    <lineage>
        <taxon>Bacteria</taxon>
        <taxon>Pseudomonadati</taxon>
        <taxon>Pseudomonadota</taxon>
        <taxon>Gammaproteobacteria</taxon>
        <taxon>Enterobacterales</taxon>
        <taxon>Erwiniaceae</taxon>
        <taxon>Izhakiella</taxon>
    </lineage>
</organism>
<keyword evidence="2" id="KW-1185">Reference proteome</keyword>
<dbReference type="Proteomes" id="UP000190667">
    <property type="component" value="Unassembled WGS sequence"/>
</dbReference>
<name>A0A1S8YR47_9GAMM</name>
<sequence length="114" mass="12193">MTQVCGRRHSFLIDNTVGIDLLKAASVLINEGVGCGSDYLLLKSKERLLVFNPAQTCFYLFTESDEEVCGGGEGPADFSRLAARDGRAPGHTDVLAPVQKAAGPSVTWIPGLQR</sequence>
<dbReference type="AlphaFoldDB" id="A0A1S8YR47"/>
<evidence type="ECO:0000313" key="1">
    <source>
        <dbReference type="EMBL" id="OON41378.1"/>
    </source>
</evidence>
<evidence type="ECO:0000313" key="2">
    <source>
        <dbReference type="Proteomes" id="UP000190667"/>
    </source>
</evidence>
<comment type="caution">
    <text evidence="1">The sequence shown here is derived from an EMBL/GenBank/DDBJ whole genome shotgun (WGS) entry which is preliminary data.</text>
</comment>
<protein>
    <submittedName>
        <fullName evidence="1">Uncharacterized protein</fullName>
    </submittedName>
</protein>
<proteinExistence type="predicted"/>